<dbReference type="GO" id="GO:0008171">
    <property type="term" value="F:O-methyltransferase activity"/>
    <property type="evidence" value="ECO:0007669"/>
    <property type="project" value="InterPro"/>
</dbReference>
<keyword evidence="1" id="KW-0489">Methyltransferase</keyword>
<feature type="domain" description="O-methyltransferase C-terminal" evidence="4">
    <location>
        <begin position="1"/>
        <end position="93"/>
    </location>
</feature>
<gene>
    <name evidence="5" type="ORF">B296_00023885</name>
</gene>
<dbReference type="Gene3D" id="3.40.50.150">
    <property type="entry name" value="Vaccinia Virus protein VP39"/>
    <property type="match status" value="1"/>
</dbReference>
<dbReference type="Pfam" id="PF00891">
    <property type="entry name" value="Methyltransf_2"/>
    <property type="match status" value="1"/>
</dbReference>
<evidence type="ECO:0000259" key="4">
    <source>
        <dbReference type="Pfam" id="PF00891"/>
    </source>
</evidence>
<name>A0A426ZPU8_ENSVE</name>
<dbReference type="GO" id="GO:0032259">
    <property type="term" value="P:methylation"/>
    <property type="evidence" value="ECO:0007669"/>
    <property type="project" value="UniProtKB-KW"/>
</dbReference>
<evidence type="ECO:0000313" key="6">
    <source>
        <dbReference type="Proteomes" id="UP000287651"/>
    </source>
</evidence>
<evidence type="ECO:0000313" key="5">
    <source>
        <dbReference type="EMBL" id="RRT65941.1"/>
    </source>
</evidence>
<organism evidence="5 6">
    <name type="scientific">Ensete ventricosum</name>
    <name type="common">Abyssinian banana</name>
    <name type="synonym">Musa ensete</name>
    <dbReference type="NCBI Taxonomy" id="4639"/>
    <lineage>
        <taxon>Eukaryota</taxon>
        <taxon>Viridiplantae</taxon>
        <taxon>Streptophyta</taxon>
        <taxon>Embryophyta</taxon>
        <taxon>Tracheophyta</taxon>
        <taxon>Spermatophyta</taxon>
        <taxon>Magnoliopsida</taxon>
        <taxon>Liliopsida</taxon>
        <taxon>Zingiberales</taxon>
        <taxon>Musaceae</taxon>
        <taxon>Ensete</taxon>
    </lineage>
</organism>
<dbReference type="PROSITE" id="PS51683">
    <property type="entry name" value="SAM_OMT_II"/>
    <property type="match status" value="1"/>
</dbReference>
<dbReference type="PANTHER" id="PTHR11746">
    <property type="entry name" value="O-METHYLTRANSFERASE"/>
    <property type="match status" value="1"/>
</dbReference>
<dbReference type="Proteomes" id="UP000287651">
    <property type="component" value="Unassembled WGS sequence"/>
</dbReference>
<evidence type="ECO:0000256" key="1">
    <source>
        <dbReference type="ARBA" id="ARBA00022603"/>
    </source>
</evidence>
<accession>A0A426ZPU8</accession>
<dbReference type="InterPro" id="IPR016461">
    <property type="entry name" value="COMT-like"/>
</dbReference>
<dbReference type="InterPro" id="IPR029063">
    <property type="entry name" value="SAM-dependent_MTases_sf"/>
</dbReference>
<keyword evidence="3" id="KW-0949">S-adenosyl-L-methionine</keyword>
<proteinExistence type="predicted"/>
<sequence>MFERVPSGGDAIFIKWVLHDWTDEECIKILRNCWKVLPEKGKVMVVEYILPVVPEPNLITQGIFTLDMVMMIQTGGKERTRQEFEALAKEAGFTGLKATYISMYVWLMEFTK</sequence>
<evidence type="ECO:0000256" key="2">
    <source>
        <dbReference type="ARBA" id="ARBA00022679"/>
    </source>
</evidence>
<dbReference type="SUPFAM" id="SSF53335">
    <property type="entry name" value="S-adenosyl-L-methionine-dependent methyltransferases"/>
    <property type="match status" value="1"/>
</dbReference>
<dbReference type="InterPro" id="IPR001077">
    <property type="entry name" value="COMT_C"/>
</dbReference>
<evidence type="ECO:0000256" key="3">
    <source>
        <dbReference type="ARBA" id="ARBA00022691"/>
    </source>
</evidence>
<protein>
    <recommendedName>
        <fullName evidence="4">O-methyltransferase C-terminal domain-containing protein</fullName>
    </recommendedName>
</protein>
<dbReference type="EMBL" id="AMZH03005625">
    <property type="protein sequence ID" value="RRT65941.1"/>
    <property type="molecule type" value="Genomic_DNA"/>
</dbReference>
<reference evidence="5 6" key="1">
    <citation type="journal article" date="2014" name="Agronomy (Basel)">
        <title>A Draft Genome Sequence for Ensete ventricosum, the Drought-Tolerant Tree Against Hunger.</title>
        <authorList>
            <person name="Harrison J."/>
            <person name="Moore K.A."/>
            <person name="Paszkiewicz K."/>
            <person name="Jones T."/>
            <person name="Grant M."/>
            <person name="Ambacheew D."/>
            <person name="Muzemil S."/>
            <person name="Studholme D.J."/>
        </authorList>
    </citation>
    <scope>NUCLEOTIDE SEQUENCE [LARGE SCALE GENOMIC DNA]</scope>
</reference>
<keyword evidence="2" id="KW-0808">Transferase</keyword>
<comment type="caution">
    <text evidence="5">The sequence shown here is derived from an EMBL/GenBank/DDBJ whole genome shotgun (WGS) entry which is preliminary data.</text>
</comment>
<dbReference type="AlphaFoldDB" id="A0A426ZPU8"/>